<organism evidence="10 11">
    <name type="scientific">Candidatus Adlerbacteria bacterium RIFCSPHIGHO2_02_FULL_52_17</name>
    <dbReference type="NCBI Taxonomy" id="1797240"/>
    <lineage>
        <taxon>Bacteria</taxon>
        <taxon>Candidatus Adleribacteriota</taxon>
    </lineage>
</organism>
<dbReference type="Proteomes" id="UP000177564">
    <property type="component" value="Unassembled WGS sequence"/>
</dbReference>
<dbReference type="GO" id="GO:0008381">
    <property type="term" value="F:mechanosensitive monoatomic ion channel activity"/>
    <property type="evidence" value="ECO:0007669"/>
    <property type="project" value="UniProtKB-UniRule"/>
</dbReference>
<comment type="function">
    <text evidence="9">Channel that opens in response to stretch forces in the membrane lipid bilayer. May participate in the regulation of osmotic pressure changes within the cell.</text>
</comment>
<dbReference type="PANTHER" id="PTHR30266:SF2">
    <property type="entry name" value="LARGE-CONDUCTANCE MECHANOSENSITIVE CHANNEL"/>
    <property type="match status" value="1"/>
</dbReference>
<comment type="subunit">
    <text evidence="9">Homopentamer.</text>
</comment>
<dbReference type="SUPFAM" id="SSF81330">
    <property type="entry name" value="Gated mechanosensitive channel"/>
    <property type="match status" value="1"/>
</dbReference>
<comment type="caution">
    <text evidence="10">The sequence shown here is derived from an EMBL/GenBank/DDBJ whole genome shotgun (WGS) entry which is preliminary data.</text>
</comment>
<dbReference type="STRING" id="1797240.A3D68_01400"/>
<name>A0A1F4XQ35_9BACT</name>
<accession>A0A1F4XQ35</accession>
<sequence>MSREKFVGVARGFMKEFKSFAIKGNAFELAIAVVIGTSFTAIVNALVGGIITPLLGFATGGVDFKELGVNLRPDLVLGYGLFLQSIFNFLLVSLSIFIIFKMFSAARKRVFQEEQKPVPTYEKPAQERLLEEIRDLLKAKN</sequence>
<dbReference type="PANTHER" id="PTHR30266">
    <property type="entry name" value="MECHANOSENSITIVE CHANNEL MSCL"/>
    <property type="match status" value="1"/>
</dbReference>
<evidence type="ECO:0000313" key="11">
    <source>
        <dbReference type="Proteomes" id="UP000177564"/>
    </source>
</evidence>
<evidence type="ECO:0000256" key="3">
    <source>
        <dbReference type="ARBA" id="ARBA00022475"/>
    </source>
</evidence>
<dbReference type="InterPro" id="IPR001185">
    <property type="entry name" value="MS_channel"/>
</dbReference>
<keyword evidence="4 9" id="KW-0812">Transmembrane</keyword>
<keyword evidence="7 9" id="KW-0472">Membrane</keyword>
<evidence type="ECO:0000256" key="9">
    <source>
        <dbReference type="HAMAP-Rule" id="MF_00115"/>
    </source>
</evidence>
<keyword evidence="5 9" id="KW-1133">Transmembrane helix</keyword>
<dbReference type="EMBL" id="MEWU01000011">
    <property type="protein sequence ID" value="OGC83780.1"/>
    <property type="molecule type" value="Genomic_DNA"/>
</dbReference>
<evidence type="ECO:0000256" key="1">
    <source>
        <dbReference type="ARBA" id="ARBA00004141"/>
    </source>
</evidence>
<keyword evidence="2 9" id="KW-0813">Transport</keyword>
<dbReference type="InterPro" id="IPR036019">
    <property type="entry name" value="MscL_channel"/>
</dbReference>
<keyword evidence="8 9" id="KW-0407">Ion channel</keyword>
<feature type="transmembrane region" description="Helical" evidence="9">
    <location>
        <begin position="29"/>
        <end position="56"/>
    </location>
</feature>
<comment type="similarity">
    <text evidence="9">Belongs to the MscL family.</text>
</comment>
<reference evidence="10 11" key="1">
    <citation type="journal article" date="2016" name="Nat. Commun.">
        <title>Thousands of microbial genomes shed light on interconnected biogeochemical processes in an aquifer system.</title>
        <authorList>
            <person name="Anantharaman K."/>
            <person name="Brown C.T."/>
            <person name="Hug L.A."/>
            <person name="Sharon I."/>
            <person name="Castelle C.J."/>
            <person name="Probst A.J."/>
            <person name="Thomas B.C."/>
            <person name="Singh A."/>
            <person name="Wilkins M.J."/>
            <person name="Karaoz U."/>
            <person name="Brodie E.L."/>
            <person name="Williams K.H."/>
            <person name="Hubbard S.S."/>
            <person name="Banfield J.F."/>
        </authorList>
    </citation>
    <scope>NUCLEOTIDE SEQUENCE [LARGE SCALE GENOMIC DNA]</scope>
</reference>
<keyword evidence="3 9" id="KW-1003">Cell membrane</keyword>
<comment type="subcellular location">
    <subcellularLocation>
        <location evidence="9">Cell membrane</location>
        <topology evidence="9">Multi-pass membrane protein</topology>
    </subcellularLocation>
    <subcellularLocation>
        <location evidence="1">Membrane</location>
        <topology evidence="1">Multi-pass membrane protein</topology>
    </subcellularLocation>
</comment>
<dbReference type="HAMAP" id="MF_00115">
    <property type="entry name" value="MscL"/>
    <property type="match status" value="1"/>
</dbReference>
<evidence type="ECO:0000256" key="2">
    <source>
        <dbReference type="ARBA" id="ARBA00022448"/>
    </source>
</evidence>
<evidence type="ECO:0000256" key="6">
    <source>
        <dbReference type="ARBA" id="ARBA00023065"/>
    </source>
</evidence>
<proteinExistence type="inferred from homology"/>
<dbReference type="AlphaFoldDB" id="A0A1F4XQ35"/>
<keyword evidence="6 9" id="KW-0406">Ion transport</keyword>
<dbReference type="NCBIfam" id="TIGR00220">
    <property type="entry name" value="mscL"/>
    <property type="match status" value="1"/>
</dbReference>
<dbReference type="GO" id="GO:0005886">
    <property type="term" value="C:plasma membrane"/>
    <property type="evidence" value="ECO:0007669"/>
    <property type="project" value="UniProtKB-SubCell"/>
</dbReference>
<dbReference type="Gene3D" id="1.10.1200.120">
    <property type="entry name" value="Large-conductance mechanosensitive channel, MscL, domain 1"/>
    <property type="match status" value="1"/>
</dbReference>
<evidence type="ECO:0000256" key="8">
    <source>
        <dbReference type="ARBA" id="ARBA00023303"/>
    </source>
</evidence>
<dbReference type="PRINTS" id="PR01264">
    <property type="entry name" value="MECHCHANNEL"/>
</dbReference>
<dbReference type="InterPro" id="IPR037673">
    <property type="entry name" value="MSC/AndL"/>
</dbReference>
<protein>
    <recommendedName>
        <fullName evidence="9">Large-conductance mechanosensitive channel</fullName>
    </recommendedName>
</protein>
<evidence type="ECO:0000313" key="10">
    <source>
        <dbReference type="EMBL" id="OGC83780.1"/>
    </source>
</evidence>
<feature type="transmembrane region" description="Helical" evidence="9">
    <location>
        <begin position="76"/>
        <end position="100"/>
    </location>
</feature>
<gene>
    <name evidence="9" type="primary">mscL</name>
    <name evidence="10" type="ORF">A3D68_01400</name>
</gene>
<evidence type="ECO:0000256" key="7">
    <source>
        <dbReference type="ARBA" id="ARBA00023136"/>
    </source>
</evidence>
<evidence type="ECO:0000256" key="4">
    <source>
        <dbReference type="ARBA" id="ARBA00022692"/>
    </source>
</evidence>
<dbReference type="Pfam" id="PF01741">
    <property type="entry name" value="MscL"/>
    <property type="match status" value="1"/>
</dbReference>
<evidence type="ECO:0000256" key="5">
    <source>
        <dbReference type="ARBA" id="ARBA00022989"/>
    </source>
</evidence>